<reference evidence="2" key="1">
    <citation type="submission" date="2021-06" db="EMBL/GenBank/DDBJ databases">
        <title>An adapted protocol for Saccharibacteria cultivation: two new species join this phylum of Candidate Phyla Radiations.</title>
        <authorList>
            <person name="Ibrahim A."/>
            <person name="Maatouk M."/>
            <person name="Zgheib R."/>
            <person name="Haddad G."/>
            <person name="Bou Khalil J."/>
            <person name="Raoult D."/>
            <person name="Bittar F."/>
        </authorList>
    </citation>
    <scope>NUCLEOTIDE SEQUENCE</scope>
    <source>
        <strain evidence="2">IHU1</strain>
    </source>
</reference>
<keyword evidence="1" id="KW-0812">Transmembrane</keyword>
<dbReference type="Proteomes" id="UP000679129">
    <property type="component" value="Chromosome"/>
</dbReference>
<sequence length="59" mass="6206">MPPKKKMSKGAIWGIIGGIIGLIIIIIGVVLAIIFLSGPSKEDYKDAVSLVSQMKLPGV</sequence>
<feature type="transmembrane region" description="Helical" evidence="1">
    <location>
        <begin position="12"/>
        <end position="36"/>
    </location>
</feature>
<evidence type="ECO:0000256" key="1">
    <source>
        <dbReference type="SAM" id="Phobius"/>
    </source>
</evidence>
<evidence type="ECO:0000313" key="3">
    <source>
        <dbReference type="Proteomes" id="UP000679129"/>
    </source>
</evidence>
<keyword evidence="1" id="KW-1133">Transmembrane helix</keyword>
<name>A0A8F1MBG5_9BACT</name>
<dbReference type="AlphaFoldDB" id="A0A8F1MBG5"/>
<protein>
    <submittedName>
        <fullName evidence="2">Uncharacterized protein</fullName>
    </submittedName>
</protein>
<accession>A0A8F1MBG5</accession>
<evidence type="ECO:0000313" key="2">
    <source>
        <dbReference type="EMBL" id="QWQ32376.1"/>
    </source>
</evidence>
<dbReference type="KEGG" id="mnd:KOY48_00535"/>
<gene>
    <name evidence="2" type="ORF">KOY48_00535</name>
</gene>
<keyword evidence="3" id="KW-1185">Reference proteome</keyword>
<organism evidence="2 3">
    <name type="scientific">Candidatus Minimicrobia naudis</name>
    <dbReference type="NCBI Taxonomy" id="2841263"/>
    <lineage>
        <taxon>Bacteria</taxon>
        <taxon>Candidatus Saccharimonadota</taxon>
        <taxon>Candidatus Saccharimonadota incertae sedis</taxon>
        <taxon>Candidatus Minimicrobia</taxon>
    </lineage>
</organism>
<dbReference type="EMBL" id="CP076460">
    <property type="protein sequence ID" value="QWQ32376.1"/>
    <property type="molecule type" value="Genomic_DNA"/>
</dbReference>
<keyword evidence="1" id="KW-0472">Membrane</keyword>
<proteinExistence type="predicted"/>